<reference evidence="2" key="1">
    <citation type="submission" date="2017-07" db="EMBL/GenBank/DDBJ databases">
        <title>The cable genome - Insights into the physiology and evolution of filamentous bacteria capable of sulfide oxidation via long distance electron transfer.</title>
        <authorList>
            <person name="Thorup C."/>
            <person name="Bjerg J.T."/>
            <person name="Schreiber L."/>
            <person name="Nielsen L.P."/>
            <person name="Kjeldsen K.U."/>
            <person name="Boesen T."/>
            <person name="Boggild A."/>
            <person name="Meysman F."/>
            <person name="Geelhoed J."/>
            <person name="Schramm A."/>
        </authorList>
    </citation>
    <scope>NUCLEOTIDE SEQUENCE [LARGE SCALE GENOMIC DNA]</scope>
    <source>
        <strain evidence="2">GS</strain>
    </source>
</reference>
<sequence>MQDTILKQNMTVSQKKNNRDDFSQKTINSLRRRAGNRCSNPECRVPTDAPSDEGSEKVNSIGEAAHITAAAPGPGARRYNKALESEERQSITNGIWLCANCADKIDKDEETYTVALLHEWKKKAEESAKREQGKKLPDEQDAINTLVAAATGQTSVFLPNLMPNASKAASGYIEKLDPRFTVKTNFYNGETHHFLHPKEPIDVKLTVKTEKFKELIKHGSCVSFDSSEVKIEGLPSLEINENSKIYLGCSCKRTILVRIKTISPDLKSEVSFYDLHGDEVSGTESATIKAEGLGGLFLIKIGIFFDRESGLAKVEYRITVNYKIWDGRELNKMQYFDQIYDLYYKINNNWILTVSVESEGRILFSTCSEKCAENSSFSTQFIYLDFIRMARDISRKLKYQLCYNSLFELTDDIYSEVKIIHKVLSDGSSVIPYNKSLCIKQMEVNSDSIILYNNQEKSIYFRVDQSEHGKIKLFDKELPLPKLSETFTDVKTKVINNQYEKINIGDLVDIELIPSDNSKCIIEKIPDSRNDE</sequence>
<keyword evidence="3" id="KW-1185">Reference proteome</keyword>
<dbReference type="Proteomes" id="UP000316238">
    <property type="component" value="Unassembled WGS sequence"/>
</dbReference>
<comment type="caution">
    <text evidence="2">The sequence shown here is derived from an EMBL/GenBank/DDBJ whole genome shotgun (WGS) entry which is preliminary data.</text>
</comment>
<evidence type="ECO:0000313" key="3">
    <source>
        <dbReference type="Proteomes" id="UP000316238"/>
    </source>
</evidence>
<organism evidence="2 3">
    <name type="scientific">Candidatus Electronema aureum</name>
    <dbReference type="NCBI Taxonomy" id="2005002"/>
    <lineage>
        <taxon>Bacteria</taxon>
        <taxon>Pseudomonadati</taxon>
        <taxon>Thermodesulfobacteriota</taxon>
        <taxon>Desulfobulbia</taxon>
        <taxon>Desulfobulbales</taxon>
        <taxon>Desulfobulbaceae</taxon>
        <taxon>Candidatus Electronema</taxon>
    </lineage>
</organism>
<accession>A0A521FY96</accession>
<gene>
    <name evidence="2" type="ORF">CDV28_1656</name>
</gene>
<proteinExistence type="predicted"/>
<name>A0A521FY96_9BACT</name>
<feature type="region of interest" description="Disordered" evidence="1">
    <location>
        <begin position="33"/>
        <end position="56"/>
    </location>
</feature>
<dbReference type="AlphaFoldDB" id="A0A521FY96"/>
<protein>
    <submittedName>
        <fullName evidence="2">Uncharacterized protein</fullName>
    </submittedName>
</protein>
<evidence type="ECO:0000256" key="1">
    <source>
        <dbReference type="SAM" id="MobiDB-lite"/>
    </source>
</evidence>
<evidence type="ECO:0000313" key="2">
    <source>
        <dbReference type="EMBL" id="TAA73732.1"/>
    </source>
</evidence>
<dbReference type="EMBL" id="NQJD01000065">
    <property type="protein sequence ID" value="TAA73732.1"/>
    <property type="molecule type" value="Genomic_DNA"/>
</dbReference>